<proteinExistence type="predicted"/>
<evidence type="ECO:0000313" key="1">
    <source>
        <dbReference type="EMBL" id="QHT08493.1"/>
    </source>
</evidence>
<dbReference type="EMBL" id="MN739497">
    <property type="protein sequence ID" value="QHT08493.1"/>
    <property type="molecule type" value="Genomic_DNA"/>
</dbReference>
<name>A0A6C0CW92_9ZZZZ</name>
<dbReference type="AlphaFoldDB" id="A0A6C0CW92"/>
<organism evidence="1">
    <name type="scientific">viral metagenome</name>
    <dbReference type="NCBI Taxonomy" id="1070528"/>
    <lineage>
        <taxon>unclassified sequences</taxon>
        <taxon>metagenomes</taxon>
        <taxon>organismal metagenomes</taxon>
    </lineage>
</organism>
<evidence type="ECO:0008006" key="2">
    <source>
        <dbReference type="Google" id="ProtNLM"/>
    </source>
</evidence>
<accession>A0A6C0CW92</accession>
<sequence>MSYGFIVLRHVTSELTNQYWNECVRCIRRFYPQRKIVIIDDNSNKDFVKAEFEYNNIEYIQSEFPQRGEILPYYYFHKHHFFENAVIIHDSVFIHKRINFDTLKNLKVVPLWHFSHGKDENTKRSLEISSYLKNNDVIKRELHNTKNFHVMGLGNPWQGCFGVQSYINYHFLSYLQEKYGLFNVLKVVKCRTDRCCLERIYGVIISLEFKELTKIKSLLGSILSYRNSYYSWGYSFEQYKDHINKYKKSPVPIVKVWTGR</sequence>
<reference evidence="1" key="1">
    <citation type="journal article" date="2020" name="Nature">
        <title>Giant virus diversity and host interactions through global metagenomics.</title>
        <authorList>
            <person name="Schulz F."/>
            <person name="Roux S."/>
            <person name="Paez-Espino D."/>
            <person name="Jungbluth S."/>
            <person name="Walsh D.A."/>
            <person name="Denef V.J."/>
            <person name="McMahon K.D."/>
            <person name="Konstantinidis K.T."/>
            <person name="Eloe-Fadrosh E.A."/>
            <person name="Kyrpides N.C."/>
            <person name="Woyke T."/>
        </authorList>
    </citation>
    <scope>NUCLEOTIDE SEQUENCE</scope>
    <source>
        <strain evidence="1">GVMAG-M-3300022752-66</strain>
    </source>
</reference>
<protein>
    <recommendedName>
        <fullName evidence="2">Glycosyltransferase</fullName>
    </recommendedName>
</protein>